<dbReference type="EnsemblMetazoa" id="CJA22705.1">
    <property type="protein sequence ID" value="CJA22705.1"/>
    <property type="gene ID" value="WBGene00178277"/>
</dbReference>
<evidence type="ECO:0000256" key="1">
    <source>
        <dbReference type="SAM" id="SignalP"/>
    </source>
</evidence>
<dbReference type="Proteomes" id="UP000005237">
    <property type="component" value="Unassembled WGS sequence"/>
</dbReference>
<organism evidence="2 3">
    <name type="scientific">Caenorhabditis japonica</name>
    <dbReference type="NCBI Taxonomy" id="281687"/>
    <lineage>
        <taxon>Eukaryota</taxon>
        <taxon>Metazoa</taxon>
        <taxon>Ecdysozoa</taxon>
        <taxon>Nematoda</taxon>
        <taxon>Chromadorea</taxon>
        <taxon>Rhabditida</taxon>
        <taxon>Rhabditina</taxon>
        <taxon>Rhabditomorpha</taxon>
        <taxon>Rhabditoidea</taxon>
        <taxon>Rhabditidae</taxon>
        <taxon>Peloderinae</taxon>
        <taxon>Caenorhabditis</taxon>
    </lineage>
</organism>
<keyword evidence="3" id="KW-1185">Reference proteome</keyword>
<keyword evidence="1" id="KW-0732">Signal</keyword>
<evidence type="ECO:0000313" key="3">
    <source>
        <dbReference type="Proteomes" id="UP000005237"/>
    </source>
</evidence>
<sequence length="215" mass="24528">MVRLLSIFICMFLIFATVTSSPIGEDCYETKSCSMENCKPGYKEDKRILSKLFRSNRGPPVIASPIGMEIPPPFLPEEVRAAFRSFPNGKAAGDDKITADFLKSCHDNVIFLLTDRFTKYLQSGKVPEKWKTSNTTLIFKKGDKEDLENYSTIGGPRSPTSHQEKEAWMGRTHNAKKRWQMDEACARMVSHRREATRWKTTDEMVRLPTEGNIII</sequence>
<dbReference type="PANTHER" id="PTHR33395">
    <property type="entry name" value="TRANSCRIPTASE, PUTATIVE-RELATED-RELATED"/>
    <property type="match status" value="1"/>
</dbReference>
<evidence type="ECO:0000313" key="2">
    <source>
        <dbReference type="EnsemblMetazoa" id="CJA22705.1"/>
    </source>
</evidence>
<protein>
    <submittedName>
        <fullName evidence="2">Uncharacterized protein</fullName>
    </submittedName>
</protein>
<feature type="chain" id="PRO_5035888378" evidence="1">
    <location>
        <begin position="21"/>
        <end position="215"/>
    </location>
</feature>
<proteinExistence type="predicted"/>
<dbReference type="AlphaFoldDB" id="A0A8R1E7S7"/>
<dbReference type="PANTHER" id="PTHR33395:SF22">
    <property type="entry name" value="REVERSE TRANSCRIPTASE DOMAIN-CONTAINING PROTEIN"/>
    <property type="match status" value="1"/>
</dbReference>
<name>A0A8R1E7S7_CAEJA</name>
<accession>A0A8R1E7S7</accession>
<reference evidence="3" key="1">
    <citation type="submission" date="2010-08" db="EMBL/GenBank/DDBJ databases">
        <authorList>
            <consortium name="Caenorhabditis japonica Sequencing Consortium"/>
            <person name="Wilson R.K."/>
        </authorList>
    </citation>
    <scope>NUCLEOTIDE SEQUENCE [LARGE SCALE GENOMIC DNA]</scope>
    <source>
        <strain evidence="3">DF5081</strain>
    </source>
</reference>
<feature type="signal peptide" evidence="1">
    <location>
        <begin position="1"/>
        <end position="20"/>
    </location>
</feature>
<reference evidence="2" key="2">
    <citation type="submission" date="2022-06" db="UniProtKB">
        <authorList>
            <consortium name="EnsemblMetazoa"/>
        </authorList>
    </citation>
    <scope>IDENTIFICATION</scope>
    <source>
        <strain evidence="2">DF5081</strain>
    </source>
</reference>